<protein>
    <submittedName>
        <fullName evidence="2">Uncharacterized protein</fullName>
    </submittedName>
</protein>
<feature type="region of interest" description="Disordered" evidence="1">
    <location>
        <begin position="129"/>
        <end position="148"/>
    </location>
</feature>
<gene>
    <name evidence="2" type="ORF">PACLA_8A027912</name>
</gene>
<feature type="region of interest" description="Disordered" evidence="1">
    <location>
        <begin position="70"/>
        <end position="110"/>
    </location>
</feature>
<evidence type="ECO:0000313" key="2">
    <source>
        <dbReference type="EMBL" id="CAB3986251.1"/>
    </source>
</evidence>
<sequence>MTKNKSKGENDMQTLDGIHEQVNYELEIVFCPTPYTIVAIKESKVVVRNQHFITQNVSFFKNIVEQAVSREEGDEDVVSRRQEEEGDQLQEQYQQAPRRSTQNTGETNFYGHPINSGFAWQYVTKTDHEYSRSDGHPDLTNGEPLKTDSASAAIVKGREESDSEGDNATGQRSRKRKKWLTSLEVADIIQSKSIKTRTELLALAQLHKDEGKL</sequence>
<feature type="region of interest" description="Disordered" evidence="1">
    <location>
        <begin position="156"/>
        <end position="178"/>
    </location>
</feature>
<name>A0A6S7GNM2_PARCT</name>
<feature type="compositionally biased region" description="Polar residues" evidence="1">
    <location>
        <begin position="89"/>
        <end position="107"/>
    </location>
</feature>
<proteinExistence type="predicted"/>
<organism evidence="2 3">
    <name type="scientific">Paramuricea clavata</name>
    <name type="common">Red gorgonian</name>
    <name type="synonym">Violescent sea-whip</name>
    <dbReference type="NCBI Taxonomy" id="317549"/>
    <lineage>
        <taxon>Eukaryota</taxon>
        <taxon>Metazoa</taxon>
        <taxon>Cnidaria</taxon>
        <taxon>Anthozoa</taxon>
        <taxon>Octocorallia</taxon>
        <taxon>Malacalcyonacea</taxon>
        <taxon>Plexauridae</taxon>
        <taxon>Paramuricea</taxon>
    </lineage>
</organism>
<comment type="caution">
    <text evidence="2">The sequence shown here is derived from an EMBL/GenBank/DDBJ whole genome shotgun (WGS) entry which is preliminary data.</text>
</comment>
<keyword evidence="3" id="KW-1185">Reference proteome</keyword>
<accession>A0A6S7GNM2</accession>
<dbReference type="AlphaFoldDB" id="A0A6S7GNM2"/>
<evidence type="ECO:0000313" key="3">
    <source>
        <dbReference type="Proteomes" id="UP001152795"/>
    </source>
</evidence>
<reference evidence="2" key="1">
    <citation type="submission" date="2020-04" db="EMBL/GenBank/DDBJ databases">
        <authorList>
            <person name="Alioto T."/>
            <person name="Alioto T."/>
            <person name="Gomez Garrido J."/>
        </authorList>
    </citation>
    <scope>NUCLEOTIDE SEQUENCE</scope>
    <source>
        <strain evidence="2">A484AB</strain>
    </source>
</reference>
<dbReference type="EMBL" id="CACRXK020000988">
    <property type="protein sequence ID" value="CAB3986251.1"/>
    <property type="molecule type" value="Genomic_DNA"/>
</dbReference>
<evidence type="ECO:0000256" key="1">
    <source>
        <dbReference type="SAM" id="MobiDB-lite"/>
    </source>
</evidence>
<dbReference type="Proteomes" id="UP001152795">
    <property type="component" value="Unassembled WGS sequence"/>
</dbReference>